<sequence>MFKVQILDYKSLGDREWILCKGNLEEYLESLKEGFYNFSIQRKIVKNQYLDSLVTTIKEKDPIPPITLTYSHELITSKVGDEIKVDMEKIEILDGLQRTFRLWAHNKLVKEYEADKDVDPITFAKYIKEKYPIFFDSGIVSLAKIKKLFNDKEFDKIRDAFYSFDVYFILWVNLTPKKVIHKMLVLNAGQRSVSTTHQYELLFLYLWEDLQAQQLGIRLFREKDADATKIKSGDRMAGDYMFTSIIIGLRSFLEKKALRVSLDDLDIEELSQDQSTDNINEEIFSSDFIKSFLENLKYLDEAILQKEGETEGNKWFVKDTTITGILAGLGSYAKVDEKMPIDDLSRLTEASFEELMEKVDKIGYDLNGFTAQYNLMSSRSVNIGSFIRKMIMNYTIELLEGKKPSWEMIFNA</sequence>
<keyword evidence="2" id="KW-1185">Reference proteome</keyword>
<evidence type="ECO:0000313" key="2">
    <source>
        <dbReference type="Proteomes" id="UP000316437"/>
    </source>
</evidence>
<comment type="caution">
    <text evidence="1">The sequence shown here is derived from an EMBL/GenBank/DDBJ whole genome shotgun (WGS) entry which is preliminary data.</text>
</comment>
<gene>
    <name evidence="1" type="ORF">FB551_0733</name>
</gene>
<name>A0A543EHJ9_9FLAO</name>
<dbReference type="Proteomes" id="UP000316437">
    <property type="component" value="Unassembled WGS sequence"/>
</dbReference>
<dbReference type="EMBL" id="VFPD01000001">
    <property type="protein sequence ID" value="TQM21052.1"/>
    <property type="molecule type" value="Genomic_DNA"/>
</dbReference>
<evidence type="ECO:0008006" key="3">
    <source>
        <dbReference type="Google" id="ProtNLM"/>
    </source>
</evidence>
<dbReference type="AlphaFoldDB" id="A0A543EHJ9"/>
<reference evidence="1 2" key="1">
    <citation type="submission" date="2019-06" db="EMBL/GenBank/DDBJ databases">
        <title>Sorghum-associated microbial communities from plants grown in Nebraska, USA.</title>
        <authorList>
            <person name="Schachtman D."/>
        </authorList>
    </citation>
    <scope>NUCLEOTIDE SEQUENCE [LARGE SCALE GENOMIC DNA]</scope>
    <source>
        <strain evidence="1 2">110</strain>
    </source>
</reference>
<dbReference type="RefSeq" id="WP_142015115.1">
    <property type="nucleotide sequence ID" value="NZ_VFPD01000001.1"/>
</dbReference>
<accession>A0A543EHJ9</accession>
<proteinExistence type="predicted"/>
<evidence type="ECO:0000313" key="1">
    <source>
        <dbReference type="EMBL" id="TQM21052.1"/>
    </source>
</evidence>
<protein>
    <recommendedName>
        <fullName evidence="3">DUF262 domain-containing protein</fullName>
    </recommendedName>
</protein>
<organism evidence="1 2">
    <name type="scientific">Chryseobacterium aquifrigidense</name>
    <dbReference type="NCBI Taxonomy" id="558021"/>
    <lineage>
        <taxon>Bacteria</taxon>
        <taxon>Pseudomonadati</taxon>
        <taxon>Bacteroidota</taxon>
        <taxon>Flavobacteriia</taxon>
        <taxon>Flavobacteriales</taxon>
        <taxon>Weeksellaceae</taxon>
        <taxon>Chryseobacterium group</taxon>
        <taxon>Chryseobacterium</taxon>
    </lineage>
</organism>